<proteinExistence type="inferred from homology"/>
<dbReference type="STRING" id="70601.gene:9378045"/>
<dbReference type="InterPro" id="IPR011819">
    <property type="entry name" value="AspKin_pair"/>
</dbReference>
<evidence type="ECO:0000313" key="4">
    <source>
        <dbReference type="Proteomes" id="UP000000752"/>
    </source>
</evidence>
<organism evidence="3 4">
    <name type="scientific">Pyrococcus horikoshii (strain ATCC 700860 / DSM 12428 / JCM 9974 / NBRC 100139 / OT-3)</name>
    <dbReference type="NCBI Taxonomy" id="70601"/>
    <lineage>
        <taxon>Archaea</taxon>
        <taxon>Methanobacteriati</taxon>
        <taxon>Methanobacteriota</taxon>
        <taxon>Thermococci</taxon>
        <taxon>Thermococcales</taxon>
        <taxon>Thermococcaceae</taxon>
        <taxon>Pyrococcus</taxon>
    </lineage>
</organism>
<dbReference type="CDD" id="cd04234">
    <property type="entry name" value="AAK_AK"/>
    <property type="match status" value="1"/>
</dbReference>
<dbReference type="GO" id="GO:0005829">
    <property type="term" value="C:cytosol"/>
    <property type="evidence" value="ECO:0007669"/>
    <property type="project" value="TreeGrafter"/>
</dbReference>
<evidence type="ECO:0000256" key="1">
    <source>
        <dbReference type="ARBA" id="ARBA00010122"/>
    </source>
</evidence>
<dbReference type="eggNOG" id="arCOG00861">
    <property type="taxonomic scope" value="Archaea"/>
</dbReference>
<dbReference type="Proteomes" id="UP000000752">
    <property type="component" value="Chromosome"/>
</dbReference>
<reference evidence="3 4" key="1">
    <citation type="journal article" date="1998" name="DNA Res.">
        <title>Complete sequence and gene organization of the genome of a hyper-thermophilic archaebacterium, Pyrococcus horikoshii OT3.</title>
        <authorList>
            <person name="Kawarabayasi Y."/>
            <person name="Sawada M."/>
            <person name="Horikawa H."/>
            <person name="Haikawa Y."/>
            <person name="Hino Y."/>
            <person name="Yamamoto S."/>
            <person name="Sekine M."/>
            <person name="Baba S."/>
            <person name="Kosugi H."/>
            <person name="Hosoyama A."/>
            <person name="Nagai Y."/>
            <person name="Sakai M."/>
            <person name="Ogura K."/>
            <person name="Otuka R."/>
            <person name="Nakazawa H."/>
            <person name="Takamiya M."/>
            <person name="Ohfuku Y."/>
            <person name="Funahashi T."/>
            <person name="Tanaka T."/>
            <person name="Kudoh Y."/>
            <person name="Yamazaki J."/>
            <person name="Kushida N."/>
            <person name="Oguchi A."/>
            <person name="Aoki K."/>
            <person name="Nakamura Y."/>
            <person name="Robb T.F."/>
            <person name="Horikoshi K."/>
            <person name="Masuchi Y."/>
            <person name="Shizuya H."/>
            <person name="Kikuchi H."/>
        </authorList>
    </citation>
    <scope>NUCLEOTIDE SEQUENCE [LARGE SCALE GENOMIC DNA]</scope>
    <source>
        <strain evidence="4">ATCC 700860 / DSM 12428 / JCM 9974 / NBRC 100139 / OT-3</strain>
    </source>
</reference>
<dbReference type="PANTHER" id="PTHR21499:SF70">
    <property type="entry name" value="ASPARTOKINASE"/>
    <property type="match status" value="1"/>
</dbReference>
<name>O58813_PYRHO</name>
<evidence type="ECO:0000313" key="3">
    <source>
        <dbReference type="EMBL" id="BAA30185.1"/>
    </source>
</evidence>
<sequence length="346" mass="38543">MNLRGKMIVIKFGGSSLRSEFKSAVSLIKALSEEKDVVVVVSALKGITDLLEKYTDTFDSRYAVEVSKTYLEFGKRMGIDTSSLSPYLKQLFNPPDLPPQALRDYILSIGELLSAAMIAEKANGAVIFPWDLFVAHGSFGNGFIDIKKSKRNVKLVKEALESGKIPIIPGFIANLNGYRVTLGRGGSDYSAVALGVLLNSELVAIMSDVEGIFTADPKMIPYSLLIPYMSYDEILIASKYGMEAIQWKAAKLAKEYEALILFGRASDWRMGTVVSNSSSHMPLLSYDQGKLLVMNMDSEIPYEVVEEGEFWRVYRVPKRDSIKIIKELHRKIIYQENAQLLGRVKA</sequence>
<dbReference type="InterPro" id="IPR018042">
    <property type="entry name" value="Aspartate_kinase_CS"/>
</dbReference>
<feature type="domain" description="Aspartate/glutamate/uridylate kinase" evidence="2">
    <location>
        <begin position="6"/>
        <end position="256"/>
    </location>
</feature>
<dbReference type="Pfam" id="PF00696">
    <property type="entry name" value="AA_kinase"/>
    <property type="match status" value="1"/>
</dbReference>
<dbReference type="PROSITE" id="PS00324">
    <property type="entry name" value="ASPARTOKINASE"/>
    <property type="match status" value="1"/>
</dbReference>
<dbReference type="EnsemblBacteria" id="BAA30185">
    <property type="protein sequence ID" value="BAA30185"/>
    <property type="gene ID" value="BAA30185"/>
</dbReference>
<comment type="similarity">
    <text evidence="1">Belongs to the aspartokinase family.</text>
</comment>
<protein>
    <submittedName>
        <fullName evidence="3">346aa long hypothetical aspartokinase</fullName>
    </submittedName>
</protein>
<dbReference type="NCBIfam" id="TIGR02078">
    <property type="entry name" value="AspKin_pair"/>
    <property type="match status" value="1"/>
</dbReference>
<accession>O58813</accession>
<dbReference type="DNASU" id="1443407"/>
<keyword evidence="4" id="KW-1185">Reference proteome</keyword>
<dbReference type="SMR" id="O58813"/>
<dbReference type="PIR" id="C71103">
    <property type="entry name" value="C71103"/>
</dbReference>
<dbReference type="GO" id="GO:0004072">
    <property type="term" value="F:aspartate kinase activity"/>
    <property type="evidence" value="ECO:0007669"/>
    <property type="project" value="InterPro"/>
</dbReference>
<dbReference type="EMBL" id="BA000001">
    <property type="protein sequence ID" value="BAA30185.1"/>
    <property type="molecule type" value="Genomic_DNA"/>
</dbReference>
<evidence type="ECO:0000259" key="2">
    <source>
        <dbReference type="Pfam" id="PF00696"/>
    </source>
</evidence>
<dbReference type="PANTHER" id="PTHR21499">
    <property type="entry name" value="ASPARTATE KINASE"/>
    <property type="match status" value="1"/>
</dbReference>
<dbReference type="GO" id="GO:0009090">
    <property type="term" value="P:homoserine biosynthetic process"/>
    <property type="evidence" value="ECO:0007669"/>
    <property type="project" value="TreeGrafter"/>
</dbReference>
<dbReference type="KEGG" id="pho:PH1086"/>
<dbReference type="InterPro" id="IPR036393">
    <property type="entry name" value="AceGlu_kinase-like_sf"/>
</dbReference>
<dbReference type="Gene3D" id="3.40.1160.10">
    <property type="entry name" value="Acetylglutamate kinase-like"/>
    <property type="match status" value="1"/>
</dbReference>
<dbReference type="AlphaFoldDB" id="O58813"/>
<dbReference type="NCBIfam" id="NF006234">
    <property type="entry name" value="PRK08373.1"/>
    <property type="match status" value="1"/>
</dbReference>
<dbReference type="GO" id="GO:0009089">
    <property type="term" value="P:lysine biosynthetic process via diaminopimelate"/>
    <property type="evidence" value="ECO:0007669"/>
    <property type="project" value="TreeGrafter"/>
</dbReference>
<gene>
    <name evidence="3" type="ordered locus">PH1086</name>
</gene>
<dbReference type="InterPro" id="IPR001048">
    <property type="entry name" value="Asp/Glu/Uridylate_kinase"/>
</dbReference>
<dbReference type="SUPFAM" id="SSF53633">
    <property type="entry name" value="Carbamate kinase-like"/>
    <property type="match status" value="1"/>
</dbReference>